<evidence type="ECO:0000313" key="3">
    <source>
        <dbReference type="EMBL" id="GAX80160.1"/>
    </source>
</evidence>
<comment type="caution">
    <text evidence="3">The sequence shown here is derived from an EMBL/GenBank/DDBJ whole genome shotgun (WGS) entry which is preliminary data.</text>
</comment>
<evidence type="ECO:0000256" key="1">
    <source>
        <dbReference type="SAM" id="Coils"/>
    </source>
</evidence>
<name>A0A250XBL5_9CHLO</name>
<feature type="region of interest" description="Disordered" evidence="2">
    <location>
        <begin position="687"/>
        <end position="707"/>
    </location>
</feature>
<feature type="compositionally biased region" description="Basic and acidic residues" evidence="2">
    <location>
        <begin position="925"/>
        <end position="961"/>
    </location>
</feature>
<feature type="compositionally biased region" description="Low complexity" evidence="2">
    <location>
        <begin position="478"/>
        <end position="487"/>
    </location>
</feature>
<sequence length="1885" mass="204930">MGIASSNNRFLEPVNHIEDKWEDYVSAEWRSERMRELDMVGGPGRPALLHGQSFTARMGYLEKQLQDNGKKLEDICYAIKPKFLDGPVKRMRGDTAQKFLTHSERRAAERRGELEDGHIMLNFQTLKYQKPEDSEERLNALRRVSAEIFEVQKASVAEENAPPRPPMAEWRKRVHASRRRTMLTIITALRLKRGHRHPARLPRLDDLSFFIPELLAADKDSFIKDYMRQTTAKQQIETLQAALEKLQKLEDSSSQQISESPTRRGTPILLQDVAVQEGLRRSRSINIQNLIQQYQLQEAVVSSRASASSPTRRRQLQQQQLLQGSDELKEAVTRALKKLPQPSGLNHGVTGPELPAILEKAGAPQRAALPPISPVHTSVRRLRTTTSMPKPPSLLAEKHTIKQISPKSAAVPRSNTVPSHGTAETPLRPQKQDLTSAISLMPLLEREKGEIQGSLTSHKTMMQMKDVTQPSGSEHHPSASASSLAASASSQVSVKDVVVTASEPYHTAGTQHGTGSDDLRSAQQDVAVTHQALIQEVNSLPSDVRVHENGKQDVLAVGAVAAVSQGVISLPYNVSAHGVVMPSNIRYPRLVSNDLDSFKMQSSSMDISSKDSTPGELWGYSASPDISEDLHQAMQPPSAQNEALHSASSQPTLHSAVVQHPSDEVLRPFYTKIPAGPVGEGLEEEVASLSDEEQREPLGPKASEDVAESGTCVAEPETGPVVEAESLLEASVQQVQQGDALMEVSNKSDVGSIQSEAVSKGSENEGFTTPHESGVDGITASGHLSIQAASGPAGDDTASSSCNTHESSSLDSNKGTSTSILTTSTPIASMLCISTPARASRDGGKSPIELGALPEGTDERDGVGPRESERPTANPIGLEEAVLHTHNVPARAGGETEGAVIVKSRRSSKASDIEGAAVGSSSRRSSKDSEESGQAHKRDSAHSGQSLRRESSGSERRRSSLDEQTSASTKEESRPTGKLPVPQMIKAERSFPSGSNNPGSGRSSGREQAEKQQVLQQQQQRLLKPVLGSGVSAEDQPAFGSPDFDRMVRRNAGLILSASPPAASNLVKRPAWGASNRSASAMLPKIKRHSPDVVLSVKAKDTHSDCLRSSANADLIGTKRHVRDMLKEQVDTVRSATSLLSMYINRCNSAWADNQSWVAPGVVSHYEEVDWKKGDQHSKYHADVIRKLGTGKIAIQIFAGNESLVLPGGQQLQLWSSDPWKLLEACRPGMMPAGDRIQGVGLGSRVLCNLVQQATSLVGKDALQLIHVVLHLTEDQEEEVTQELWEREFYGLNRNNFFFLLQEKHPGFKYDAVEKRFVRSDRVTRSQLPLGSGHCMAQMAWPSEAFILDEAGMRQALALPVMEALEKKGVQWVITRRLRDLHILEKDGILDASALAYRFRLRDQSHAGILVDVGMVDSPTAARQYGSVLMRHAGPTKEKGTHAPDVPPQSQPQPSHVVSELPLSELVTAHLIEAVDQARAKLHGKQAVGLGRWLYHLPTMKSILKTVKVFRPRLRLNRGYVHVQLDMADLTSAEEAKCMALESRHHDIVVSPDSMEAFIPVVTTQDQSQGFKEIVVDVINKSQPKATLVAGAGAAGKKPPEGMSIVVFVSTNTVSSKAVNMALFLARPGRDTVHLVTVVPTEMQRAPGQKLLNGFHKQATRNMTDVRADVLVRGSHGLLSCMERYVATECKPGATLVVMGSVQITSNVFDSVVASVTLSFMRRAVGLPLIVVTQNSTNTPNPSATSMKMMVAVESHARPVLSLVCSQLLAGRDRDKLFLALVSATSHLTRNQLANQRRLLESFESTALGHRTPSYRSIRVEGAFDTSLVAAVEEHGIGLMVIQRVPGSKGLLPSQIGLIRSCKGAVLVYQDPVAGDKTLFAKEAA</sequence>
<dbReference type="Proteomes" id="UP000232323">
    <property type="component" value="Unassembled WGS sequence"/>
</dbReference>
<dbReference type="STRING" id="1157962.A0A250XBL5"/>
<feature type="compositionally biased region" description="Polar residues" evidence="2">
    <location>
        <begin position="797"/>
        <end position="815"/>
    </location>
</feature>
<organism evidence="3 4">
    <name type="scientific">Chlamydomonas eustigma</name>
    <dbReference type="NCBI Taxonomy" id="1157962"/>
    <lineage>
        <taxon>Eukaryota</taxon>
        <taxon>Viridiplantae</taxon>
        <taxon>Chlorophyta</taxon>
        <taxon>core chlorophytes</taxon>
        <taxon>Chlorophyceae</taxon>
        <taxon>CS clade</taxon>
        <taxon>Chlamydomonadales</taxon>
        <taxon>Chlamydomonadaceae</taxon>
        <taxon>Chlamydomonas</taxon>
    </lineage>
</organism>
<evidence type="ECO:0000256" key="2">
    <source>
        <dbReference type="SAM" id="MobiDB-lite"/>
    </source>
</evidence>
<feature type="compositionally biased region" description="Basic and acidic residues" evidence="2">
    <location>
        <begin position="857"/>
        <end position="870"/>
    </location>
</feature>
<proteinExistence type="predicted"/>
<feature type="region of interest" description="Disordered" evidence="2">
    <location>
        <begin position="1434"/>
        <end position="1455"/>
    </location>
</feature>
<feature type="region of interest" description="Disordered" evidence="2">
    <location>
        <begin position="402"/>
        <end position="433"/>
    </location>
</feature>
<feature type="coiled-coil region" evidence="1">
    <location>
        <begin position="229"/>
        <end position="259"/>
    </location>
</feature>
<feature type="region of interest" description="Disordered" evidence="2">
    <location>
        <begin position="631"/>
        <end position="654"/>
    </location>
</feature>
<keyword evidence="1" id="KW-0175">Coiled coil</keyword>
<gene>
    <name evidence="3" type="ORF">CEUSTIGMA_g7598.t1</name>
</gene>
<dbReference type="Gene3D" id="3.40.50.12370">
    <property type="match status" value="1"/>
</dbReference>
<reference evidence="3 4" key="1">
    <citation type="submission" date="2017-08" db="EMBL/GenBank/DDBJ databases">
        <title>Acidophilic green algal genome provides insights into adaptation to an acidic environment.</title>
        <authorList>
            <person name="Hirooka S."/>
            <person name="Hirose Y."/>
            <person name="Kanesaki Y."/>
            <person name="Higuchi S."/>
            <person name="Fujiwara T."/>
            <person name="Onuma R."/>
            <person name="Era A."/>
            <person name="Ohbayashi R."/>
            <person name="Uzuka A."/>
            <person name="Nozaki H."/>
            <person name="Yoshikawa H."/>
            <person name="Miyagishima S.Y."/>
        </authorList>
    </citation>
    <scope>NUCLEOTIDE SEQUENCE [LARGE SCALE GENOMIC DNA]</scope>
    <source>
        <strain evidence="3 4">NIES-2499</strain>
    </source>
</reference>
<feature type="region of interest" description="Disordered" evidence="2">
    <location>
        <begin position="746"/>
        <end position="817"/>
    </location>
</feature>
<evidence type="ECO:0000313" key="4">
    <source>
        <dbReference type="Proteomes" id="UP000232323"/>
    </source>
</evidence>
<feature type="compositionally biased region" description="Basic and acidic residues" evidence="2">
    <location>
        <begin position="695"/>
        <end position="704"/>
    </location>
</feature>
<feature type="region of interest" description="Disordered" evidence="2">
    <location>
        <begin position="837"/>
        <end position="1019"/>
    </location>
</feature>
<keyword evidence="4" id="KW-1185">Reference proteome</keyword>
<dbReference type="EMBL" id="BEGY01000049">
    <property type="protein sequence ID" value="GAX80160.1"/>
    <property type="molecule type" value="Genomic_DNA"/>
</dbReference>
<feature type="region of interest" description="Disordered" evidence="2">
    <location>
        <begin position="466"/>
        <end position="487"/>
    </location>
</feature>
<feature type="compositionally biased region" description="Polar residues" evidence="2">
    <location>
        <begin position="746"/>
        <end position="757"/>
    </location>
</feature>
<feature type="compositionally biased region" description="Low complexity" evidence="2">
    <location>
        <begin position="602"/>
        <end position="612"/>
    </location>
</feature>
<protein>
    <submittedName>
        <fullName evidence="3">Uncharacterized protein</fullName>
    </submittedName>
</protein>
<feature type="compositionally biased region" description="Low complexity" evidence="2">
    <location>
        <begin position="992"/>
        <end position="1003"/>
    </location>
</feature>
<feature type="compositionally biased region" description="Polar residues" evidence="2">
    <location>
        <begin position="635"/>
        <end position="653"/>
    </location>
</feature>
<dbReference type="OrthoDB" id="537258at2759"/>
<accession>A0A250XBL5</accession>
<feature type="region of interest" description="Disordered" evidence="2">
    <location>
        <begin position="602"/>
        <end position="621"/>
    </location>
</feature>